<evidence type="ECO:0008006" key="7">
    <source>
        <dbReference type="Google" id="ProtNLM"/>
    </source>
</evidence>
<comment type="caution">
    <text evidence="5">The sequence shown here is derived from an EMBL/GenBank/DDBJ whole genome shotgun (WGS) entry which is preliminary data.</text>
</comment>
<name>A0AAE0ET35_9CHLO</name>
<dbReference type="SUPFAM" id="SSF51182">
    <property type="entry name" value="RmlC-like cupins"/>
    <property type="match status" value="1"/>
</dbReference>
<dbReference type="CDD" id="cd02247">
    <property type="entry name" value="cupin_pirin_C"/>
    <property type="match status" value="1"/>
</dbReference>
<dbReference type="Pfam" id="PF02678">
    <property type="entry name" value="Pirin"/>
    <property type="match status" value="1"/>
</dbReference>
<dbReference type="InterPro" id="IPR008778">
    <property type="entry name" value="Pirin_C_dom"/>
</dbReference>
<dbReference type="InterPro" id="IPR011051">
    <property type="entry name" value="RmlC_Cupin_sf"/>
</dbReference>
<evidence type="ECO:0000256" key="2">
    <source>
        <dbReference type="RuleBase" id="RU003457"/>
    </source>
</evidence>
<evidence type="ECO:0000259" key="3">
    <source>
        <dbReference type="Pfam" id="PF02678"/>
    </source>
</evidence>
<feature type="domain" description="Pirin N-terminal" evidence="3">
    <location>
        <begin position="34"/>
        <end position="128"/>
    </location>
</feature>
<dbReference type="PANTHER" id="PTHR13903">
    <property type="entry name" value="PIRIN-RELATED"/>
    <property type="match status" value="1"/>
</dbReference>
<protein>
    <recommendedName>
        <fullName evidence="7">Pirin</fullName>
    </recommendedName>
</protein>
<evidence type="ECO:0000256" key="1">
    <source>
        <dbReference type="ARBA" id="ARBA00008416"/>
    </source>
</evidence>
<dbReference type="InterPro" id="IPR014710">
    <property type="entry name" value="RmlC-like_jellyroll"/>
</dbReference>
<evidence type="ECO:0000313" key="6">
    <source>
        <dbReference type="Proteomes" id="UP001190700"/>
    </source>
</evidence>
<reference evidence="5 6" key="1">
    <citation type="journal article" date="2015" name="Genome Biol. Evol.">
        <title>Comparative Genomics of a Bacterivorous Green Alga Reveals Evolutionary Causalities and Consequences of Phago-Mixotrophic Mode of Nutrition.</title>
        <authorList>
            <person name="Burns J.A."/>
            <person name="Paasch A."/>
            <person name="Narechania A."/>
            <person name="Kim E."/>
        </authorList>
    </citation>
    <scope>NUCLEOTIDE SEQUENCE [LARGE SCALE GENOMIC DNA]</scope>
    <source>
        <strain evidence="5 6">PLY_AMNH</strain>
    </source>
</reference>
<gene>
    <name evidence="5" type="ORF">CYMTET_50508</name>
</gene>
<sequence>MLDFFKLNDLAARLEHAFGGRVCPMSFTPEQTDPFVLCVHHRHSFWSLDPIRPIFRLLLPEGFPAHPHRGFETVTYVLKGALAHRDSTGVKQVYGADCVQWMTAGFGMLHEEMWQTADVQHELYQIWVNLPAHAKLNAPAIQMLGQGDFEALDRIPVHSETGCEVRVLSGDWHGHSSPVRTSSPVNILHATVQPGATFTHELPADFTCIVYVRKGEAVVHGNSASTAVPTFSTAFLARGGEVVEISCAEDAREPADFLMLAGQPLREPVVASGSMVMNSDIQIQQAYSDYQRGLFGIPWDHKLSDDEWKSSLRKIQR</sequence>
<comment type="similarity">
    <text evidence="1 2">Belongs to the pirin family.</text>
</comment>
<accession>A0AAE0ET35</accession>
<organism evidence="5 6">
    <name type="scientific">Cymbomonas tetramitiformis</name>
    <dbReference type="NCBI Taxonomy" id="36881"/>
    <lineage>
        <taxon>Eukaryota</taxon>
        <taxon>Viridiplantae</taxon>
        <taxon>Chlorophyta</taxon>
        <taxon>Pyramimonadophyceae</taxon>
        <taxon>Pyramimonadales</taxon>
        <taxon>Pyramimonadaceae</taxon>
        <taxon>Cymbomonas</taxon>
    </lineage>
</organism>
<dbReference type="AlphaFoldDB" id="A0AAE0ET35"/>
<dbReference type="InterPro" id="IPR003829">
    <property type="entry name" value="Pirin_N_dom"/>
</dbReference>
<dbReference type="EMBL" id="LGRX02033873">
    <property type="protein sequence ID" value="KAK3239571.1"/>
    <property type="molecule type" value="Genomic_DNA"/>
</dbReference>
<feature type="domain" description="Pirin C-terminal" evidence="4">
    <location>
        <begin position="188"/>
        <end position="296"/>
    </location>
</feature>
<evidence type="ECO:0000259" key="4">
    <source>
        <dbReference type="Pfam" id="PF05726"/>
    </source>
</evidence>
<dbReference type="Gene3D" id="2.60.120.10">
    <property type="entry name" value="Jelly Rolls"/>
    <property type="match status" value="2"/>
</dbReference>
<dbReference type="InterPro" id="IPR012093">
    <property type="entry name" value="Pirin"/>
</dbReference>
<evidence type="ECO:0000313" key="5">
    <source>
        <dbReference type="EMBL" id="KAK3239571.1"/>
    </source>
</evidence>
<keyword evidence="6" id="KW-1185">Reference proteome</keyword>
<dbReference type="PANTHER" id="PTHR13903:SF8">
    <property type="entry name" value="PIRIN"/>
    <property type="match status" value="1"/>
</dbReference>
<dbReference type="Proteomes" id="UP001190700">
    <property type="component" value="Unassembled WGS sequence"/>
</dbReference>
<dbReference type="Pfam" id="PF05726">
    <property type="entry name" value="Pirin_C"/>
    <property type="match status" value="1"/>
</dbReference>
<proteinExistence type="inferred from homology"/>